<dbReference type="GO" id="GO:0004655">
    <property type="term" value="F:porphobilinogen synthase activity"/>
    <property type="evidence" value="ECO:0007669"/>
    <property type="project" value="UniProtKB-EC"/>
</dbReference>
<evidence type="ECO:0000256" key="4">
    <source>
        <dbReference type="ARBA" id="ARBA00023133"/>
    </source>
</evidence>
<evidence type="ECO:0000256" key="9">
    <source>
        <dbReference type="ARBA" id="ARBA00047651"/>
    </source>
</evidence>
<proteinExistence type="inferred from homology"/>
<dbReference type="AlphaFoldDB" id="A0A4Y7KPE3"/>
<dbReference type="Gramene" id="RZC74726">
    <property type="protein sequence ID" value="RZC74726"/>
    <property type="gene ID" value="C5167_050211"/>
</dbReference>
<evidence type="ECO:0000256" key="3">
    <source>
        <dbReference type="ARBA" id="ARBA00022533"/>
    </source>
</evidence>
<evidence type="ECO:0000256" key="11">
    <source>
        <dbReference type="RuleBase" id="RU004161"/>
    </source>
</evidence>
<keyword evidence="3" id="KW-0021">Allosteric enzyme</keyword>
<reference evidence="12 13" key="1">
    <citation type="journal article" date="2018" name="Science">
        <title>The opium poppy genome and morphinan production.</title>
        <authorList>
            <person name="Guo L."/>
            <person name="Winzer T."/>
            <person name="Yang X."/>
            <person name="Li Y."/>
            <person name="Ning Z."/>
            <person name="He Z."/>
            <person name="Teodor R."/>
            <person name="Lu Y."/>
            <person name="Bowser T.A."/>
            <person name="Graham I.A."/>
            <person name="Ye K."/>
        </authorList>
    </citation>
    <scope>NUCLEOTIDE SEQUENCE [LARGE SCALE GENOMIC DNA]</scope>
    <source>
        <strain evidence="13">cv. HN1</strain>
        <tissue evidence="12">Leaves</tissue>
    </source>
</reference>
<dbReference type="Proteomes" id="UP000316621">
    <property type="component" value="Chromosome 8"/>
</dbReference>
<comment type="similarity">
    <text evidence="2 11">Belongs to the ALAD family.</text>
</comment>
<comment type="pathway">
    <text evidence="1">Porphyrin-containing compound metabolism; protoporphyrin-IX biosynthesis; coproporphyrinogen-III from 5-aminolevulinate: step 1/4.</text>
</comment>
<evidence type="ECO:0000256" key="10">
    <source>
        <dbReference type="RuleBase" id="RU000515"/>
    </source>
</evidence>
<dbReference type="UniPathway" id="UPA00251">
    <property type="reaction ID" value="UER00318"/>
</dbReference>
<dbReference type="STRING" id="3469.A0A4Y7KPE3"/>
<evidence type="ECO:0000256" key="1">
    <source>
        <dbReference type="ARBA" id="ARBA00004694"/>
    </source>
</evidence>
<sequence>MFLKPKLPNARADEAEGADILLVKPGLPYLDIVRLLRDSSPLPIAAYQVTSSLFLVNIDHLRLCIDNLTVGIQFNHELIV</sequence>
<evidence type="ECO:0000256" key="8">
    <source>
        <dbReference type="ARBA" id="ARBA00025628"/>
    </source>
</evidence>
<dbReference type="SUPFAM" id="SSF51569">
    <property type="entry name" value="Aldolase"/>
    <property type="match status" value="1"/>
</dbReference>
<evidence type="ECO:0000256" key="2">
    <source>
        <dbReference type="ARBA" id="ARBA00008055"/>
    </source>
</evidence>
<protein>
    <recommendedName>
        <fullName evidence="10">Delta-aminolevulinic acid dehydratase</fullName>
        <ecNumber evidence="10">4.2.1.24</ecNumber>
    </recommendedName>
</protein>
<dbReference type="PROSITE" id="PS00169">
    <property type="entry name" value="D_ALA_DEHYDRATASE"/>
    <property type="match status" value="1"/>
</dbReference>
<dbReference type="GO" id="GO:0015995">
    <property type="term" value="P:chlorophyll biosynthetic process"/>
    <property type="evidence" value="ECO:0007669"/>
    <property type="project" value="UniProtKB-KW"/>
</dbReference>
<evidence type="ECO:0000256" key="5">
    <source>
        <dbReference type="ARBA" id="ARBA00023171"/>
    </source>
</evidence>
<comment type="subunit">
    <text evidence="10">Homooctamer.</text>
</comment>
<comment type="function">
    <text evidence="8">Catalyzes an early step in the biosynthesis of tetrapyrroles. Binds two molecules of 5-aminolevulinate per subunit, each at a distinct site, and catalyzes their condensation to form porphobilinogen.</text>
</comment>
<comment type="catalytic activity">
    <reaction evidence="9 10">
        <text>2 5-aminolevulinate = porphobilinogen + 2 H2O + H(+)</text>
        <dbReference type="Rhea" id="RHEA:24064"/>
        <dbReference type="ChEBI" id="CHEBI:15377"/>
        <dbReference type="ChEBI" id="CHEBI:15378"/>
        <dbReference type="ChEBI" id="CHEBI:58126"/>
        <dbReference type="ChEBI" id="CHEBI:356416"/>
        <dbReference type="EC" id="4.2.1.24"/>
    </reaction>
</comment>
<dbReference type="EC" id="4.2.1.24" evidence="10"/>
<dbReference type="Gene3D" id="3.20.20.70">
    <property type="entry name" value="Aldolase class I"/>
    <property type="match status" value="1"/>
</dbReference>
<dbReference type="InterPro" id="IPR030656">
    <property type="entry name" value="ALAD_AS"/>
</dbReference>
<dbReference type="PRINTS" id="PR00144">
    <property type="entry name" value="DALDHYDRTASE"/>
</dbReference>
<keyword evidence="7 10" id="KW-0627">Porphyrin biosynthesis</keyword>
<keyword evidence="5" id="KW-0149">Chlorophyll biosynthesis</keyword>
<dbReference type="PANTHER" id="PTHR11458">
    <property type="entry name" value="DELTA-AMINOLEVULINIC ACID DEHYDRATASE"/>
    <property type="match status" value="1"/>
</dbReference>
<dbReference type="EMBL" id="CM010722">
    <property type="protein sequence ID" value="RZC74726.1"/>
    <property type="molecule type" value="Genomic_DNA"/>
</dbReference>
<dbReference type="GO" id="GO:0005829">
    <property type="term" value="C:cytosol"/>
    <property type="evidence" value="ECO:0007669"/>
    <property type="project" value="TreeGrafter"/>
</dbReference>
<dbReference type="InterPro" id="IPR001731">
    <property type="entry name" value="ALAD"/>
</dbReference>
<dbReference type="GO" id="GO:0006782">
    <property type="term" value="P:protoporphyrinogen IX biosynthetic process"/>
    <property type="evidence" value="ECO:0007669"/>
    <property type="project" value="UniProtKB-UniPathway"/>
</dbReference>
<evidence type="ECO:0000256" key="7">
    <source>
        <dbReference type="ARBA" id="ARBA00023244"/>
    </source>
</evidence>
<dbReference type="Pfam" id="PF00490">
    <property type="entry name" value="ALAD"/>
    <property type="match status" value="1"/>
</dbReference>
<organism evidence="12 13">
    <name type="scientific">Papaver somniferum</name>
    <name type="common">Opium poppy</name>
    <dbReference type="NCBI Taxonomy" id="3469"/>
    <lineage>
        <taxon>Eukaryota</taxon>
        <taxon>Viridiplantae</taxon>
        <taxon>Streptophyta</taxon>
        <taxon>Embryophyta</taxon>
        <taxon>Tracheophyta</taxon>
        <taxon>Spermatophyta</taxon>
        <taxon>Magnoliopsida</taxon>
        <taxon>Ranunculales</taxon>
        <taxon>Papaveraceae</taxon>
        <taxon>Papaveroideae</taxon>
        <taxon>Papaver</taxon>
    </lineage>
</organism>
<evidence type="ECO:0000256" key="6">
    <source>
        <dbReference type="ARBA" id="ARBA00023239"/>
    </source>
</evidence>
<evidence type="ECO:0000313" key="13">
    <source>
        <dbReference type="Proteomes" id="UP000316621"/>
    </source>
</evidence>
<gene>
    <name evidence="12" type="ORF">C5167_050211</name>
</gene>
<name>A0A4Y7KPE3_PAPSO</name>
<keyword evidence="6 10" id="KW-0456">Lyase</keyword>
<keyword evidence="4" id="KW-0350">Heme biosynthesis</keyword>
<dbReference type="InterPro" id="IPR013785">
    <property type="entry name" value="Aldolase_TIM"/>
</dbReference>
<dbReference type="PANTHER" id="PTHR11458:SF0">
    <property type="entry name" value="DELTA-AMINOLEVULINIC ACID DEHYDRATASE"/>
    <property type="match status" value="1"/>
</dbReference>
<keyword evidence="13" id="KW-1185">Reference proteome</keyword>
<accession>A0A4Y7KPE3</accession>
<evidence type="ECO:0000313" key="12">
    <source>
        <dbReference type="EMBL" id="RZC74726.1"/>
    </source>
</evidence>
<dbReference type="GO" id="GO:0008270">
    <property type="term" value="F:zinc ion binding"/>
    <property type="evidence" value="ECO:0007669"/>
    <property type="project" value="TreeGrafter"/>
</dbReference>